<dbReference type="Gene3D" id="3.40.50.850">
    <property type="entry name" value="Isochorismatase-like"/>
    <property type="match status" value="1"/>
</dbReference>
<dbReference type="InterPro" id="IPR000868">
    <property type="entry name" value="Isochorismatase-like_dom"/>
</dbReference>
<sequence length="189" mass="20803">MTRTALFVIDIQGELAQDPKTEIPHAKRIREAGDAILTKAREAIDKARANGQHSDLEIVIVQHEEKPEEGTMIRGSKSWELVFAPREGDDTEILVSKDVSDTFESNPQLASQLKARGVENIVAFGIQSEYCVRSTCNGALAAGFKVTLLQGAHSTYDVDGKKAEEIETEVGQELKEKGTDIIPWASWQP</sequence>
<dbReference type="PANTHER" id="PTHR43540">
    <property type="entry name" value="PEROXYUREIDOACRYLATE/UREIDOACRYLATE AMIDOHYDROLASE-RELATED"/>
    <property type="match status" value="1"/>
</dbReference>
<protein>
    <recommendedName>
        <fullName evidence="3">Isochorismatase-like domain-containing protein</fullName>
    </recommendedName>
</protein>
<dbReference type="SUPFAM" id="SSF52499">
    <property type="entry name" value="Isochorismatase-like hydrolases"/>
    <property type="match status" value="1"/>
</dbReference>
<feature type="domain" description="Isochorismatase-like" evidence="3">
    <location>
        <begin position="4"/>
        <end position="163"/>
    </location>
</feature>
<dbReference type="EMBL" id="KN832883">
    <property type="protein sequence ID" value="KIM96859.1"/>
    <property type="molecule type" value="Genomic_DNA"/>
</dbReference>
<dbReference type="Proteomes" id="UP000054321">
    <property type="component" value="Unassembled WGS sequence"/>
</dbReference>
<dbReference type="GO" id="GO:0016787">
    <property type="term" value="F:hydrolase activity"/>
    <property type="evidence" value="ECO:0007669"/>
    <property type="project" value="UniProtKB-KW"/>
</dbReference>
<dbReference type="OrthoDB" id="245563at2759"/>
<evidence type="ECO:0000256" key="1">
    <source>
        <dbReference type="ARBA" id="ARBA00006336"/>
    </source>
</evidence>
<evidence type="ECO:0000259" key="3">
    <source>
        <dbReference type="Pfam" id="PF00857"/>
    </source>
</evidence>
<reference evidence="4 5" key="1">
    <citation type="submission" date="2014-04" db="EMBL/GenBank/DDBJ databases">
        <authorList>
            <consortium name="DOE Joint Genome Institute"/>
            <person name="Kuo A."/>
            <person name="Martino E."/>
            <person name="Perotto S."/>
            <person name="Kohler A."/>
            <person name="Nagy L.G."/>
            <person name="Floudas D."/>
            <person name="Copeland A."/>
            <person name="Barry K.W."/>
            <person name="Cichocki N."/>
            <person name="Veneault-Fourrey C."/>
            <person name="LaButti K."/>
            <person name="Lindquist E.A."/>
            <person name="Lipzen A."/>
            <person name="Lundell T."/>
            <person name="Morin E."/>
            <person name="Murat C."/>
            <person name="Sun H."/>
            <person name="Tunlid A."/>
            <person name="Henrissat B."/>
            <person name="Grigoriev I.V."/>
            <person name="Hibbett D.S."/>
            <person name="Martin F."/>
            <person name="Nordberg H.P."/>
            <person name="Cantor M.N."/>
            <person name="Hua S.X."/>
        </authorList>
    </citation>
    <scope>NUCLEOTIDE SEQUENCE [LARGE SCALE GENOMIC DNA]</scope>
    <source>
        <strain evidence="4 5">Zn</strain>
    </source>
</reference>
<proteinExistence type="inferred from homology"/>
<keyword evidence="2" id="KW-0378">Hydrolase</keyword>
<dbReference type="PANTHER" id="PTHR43540:SF6">
    <property type="entry name" value="ISOCHORISMATASE-LIKE DOMAIN-CONTAINING PROTEIN"/>
    <property type="match status" value="1"/>
</dbReference>
<keyword evidence="5" id="KW-1185">Reference proteome</keyword>
<evidence type="ECO:0000256" key="2">
    <source>
        <dbReference type="ARBA" id="ARBA00022801"/>
    </source>
</evidence>
<dbReference type="STRING" id="913774.A0A0C3H0C8"/>
<dbReference type="AlphaFoldDB" id="A0A0C3H0C8"/>
<name>A0A0C3H0C8_OIDMZ</name>
<comment type="similarity">
    <text evidence="1">Belongs to the isochorismatase family.</text>
</comment>
<dbReference type="InterPro" id="IPR036380">
    <property type="entry name" value="Isochorismatase-like_sf"/>
</dbReference>
<dbReference type="HOGENOM" id="CLU_068979_5_5_1"/>
<dbReference type="InParanoid" id="A0A0C3H0C8"/>
<gene>
    <name evidence="4" type="ORF">OIDMADRAFT_58410</name>
</gene>
<dbReference type="Pfam" id="PF00857">
    <property type="entry name" value="Isochorismatase"/>
    <property type="match status" value="1"/>
</dbReference>
<accession>A0A0C3H0C8</accession>
<evidence type="ECO:0000313" key="5">
    <source>
        <dbReference type="Proteomes" id="UP000054321"/>
    </source>
</evidence>
<dbReference type="InterPro" id="IPR050272">
    <property type="entry name" value="Isochorismatase-like_hydrls"/>
</dbReference>
<reference evidence="5" key="2">
    <citation type="submission" date="2015-01" db="EMBL/GenBank/DDBJ databases">
        <title>Evolutionary Origins and Diversification of the Mycorrhizal Mutualists.</title>
        <authorList>
            <consortium name="DOE Joint Genome Institute"/>
            <consortium name="Mycorrhizal Genomics Consortium"/>
            <person name="Kohler A."/>
            <person name="Kuo A."/>
            <person name="Nagy L.G."/>
            <person name="Floudas D."/>
            <person name="Copeland A."/>
            <person name="Barry K.W."/>
            <person name="Cichocki N."/>
            <person name="Veneault-Fourrey C."/>
            <person name="LaButti K."/>
            <person name="Lindquist E.A."/>
            <person name="Lipzen A."/>
            <person name="Lundell T."/>
            <person name="Morin E."/>
            <person name="Murat C."/>
            <person name="Riley R."/>
            <person name="Ohm R."/>
            <person name="Sun H."/>
            <person name="Tunlid A."/>
            <person name="Henrissat B."/>
            <person name="Grigoriev I.V."/>
            <person name="Hibbett D.S."/>
            <person name="Martin F."/>
        </authorList>
    </citation>
    <scope>NUCLEOTIDE SEQUENCE [LARGE SCALE GENOMIC DNA]</scope>
    <source>
        <strain evidence="5">Zn</strain>
    </source>
</reference>
<organism evidence="4 5">
    <name type="scientific">Oidiodendron maius (strain Zn)</name>
    <dbReference type="NCBI Taxonomy" id="913774"/>
    <lineage>
        <taxon>Eukaryota</taxon>
        <taxon>Fungi</taxon>
        <taxon>Dikarya</taxon>
        <taxon>Ascomycota</taxon>
        <taxon>Pezizomycotina</taxon>
        <taxon>Leotiomycetes</taxon>
        <taxon>Leotiomycetes incertae sedis</taxon>
        <taxon>Myxotrichaceae</taxon>
        <taxon>Oidiodendron</taxon>
    </lineage>
</organism>
<evidence type="ECO:0000313" key="4">
    <source>
        <dbReference type="EMBL" id="KIM96859.1"/>
    </source>
</evidence>